<accession>A0ABY4I014</accession>
<keyword evidence="1" id="KW-1133">Transmembrane helix</keyword>
<sequence length="118" mass="13365">MFKHPFSFEGRIGRSEYAITYVAYIVFAVIAQILAESSPFFVILYIPTLWLLFAQGSKRCHDLGKGGGWQIIPFYVFWLLFQPGDEGANEYGFPNSHPKDNPVNSIEKEIESIGQSDV</sequence>
<dbReference type="PANTHER" id="PTHR34980:SF3">
    <property type="entry name" value="BLR8105 PROTEIN"/>
    <property type="match status" value="1"/>
</dbReference>
<gene>
    <name evidence="2" type="ORF">MYF79_27565</name>
</gene>
<reference evidence="2 3" key="1">
    <citation type="submission" date="2022-04" db="EMBL/GenBank/DDBJ databases">
        <title>The arsenic-methylating capacity of Chitinophaga filiformis YT5 during chitin decomposition.</title>
        <authorList>
            <person name="Chen G."/>
            <person name="Liang Y."/>
        </authorList>
    </citation>
    <scope>NUCLEOTIDE SEQUENCE [LARGE SCALE GENOMIC DNA]</scope>
    <source>
        <strain evidence="2 3">YT5</strain>
    </source>
</reference>
<protein>
    <submittedName>
        <fullName evidence="2">DUF805 domain-containing protein</fullName>
    </submittedName>
</protein>
<dbReference type="RefSeq" id="WP_247811093.1">
    <property type="nucleotide sequence ID" value="NZ_CP095855.1"/>
</dbReference>
<organism evidence="2 3">
    <name type="scientific">Chitinophaga filiformis</name>
    <name type="common">Myxococcus filiformis</name>
    <name type="synonym">Flexibacter filiformis</name>
    <dbReference type="NCBI Taxonomy" id="104663"/>
    <lineage>
        <taxon>Bacteria</taxon>
        <taxon>Pseudomonadati</taxon>
        <taxon>Bacteroidota</taxon>
        <taxon>Chitinophagia</taxon>
        <taxon>Chitinophagales</taxon>
        <taxon>Chitinophagaceae</taxon>
        <taxon>Chitinophaga</taxon>
    </lineage>
</organism>
<keyword evidence="3" id="KW-1185">Reference proteome</keyword>
<dbReference type="EMBL" id="CP095855">
    <property type="protein sequence ID" value="UPK68724.1"/>
    <property type="molecule type" value="Genomic_DNA"/>
</dbReference>
<proteinExistence type="predicted"/>
<evidence type="ECO:0000256" key="1">
    <source>
        <dbReference type="SAM" id="Phobius"/>
    </source>
</evidence>
<feature type="transmembrane region" description="Helical" evidence="1">
    <location>
        <begin position="21"/>
        <end position="53"/>
    </location>
</feature>
<keyword evidence="1" id="KW-0812">Transmembrane</keyword>
<dbReference type="PANTHER" id="PTHR34980">
    <property type="entry name" value="INNER MEMBRANE PROTEIN-RELATED-RELATED"/>
    <property type="match status" value="1"/>
</dbReference>
<evidence type="ECO:0000313" key="2">
    <source>
        <dbReference type="EMBL" id="UPK68724.1"/>
    </source>
</evidence>
<keyword evidence="1" id="KW-0472">Membrane</keyword>
<dbReference type="Pfam" id="PF05656">
    <property type="entry name" value="DUF805"/>
    <property type="match status" value="1"/>
</dbReference>
<dbReference type="Proteomes" id="UP000830198">
    <property type="component" value="Chromosome"/>
</dbReference>
<name>A0ABY4I014_CHIFI</name>
<evidence type="ECO:0000313" key="3">
    <source>
        <dbReference type="Proteomes" id="UP000830198"/>
    </source>
</evidence>
<dbReference type="InterPro" id="IPR008523">
    <property type="entry name" value="DUF805"/>
</dbReference>